<name>A0A1Q5TEZ6_9GAMM</name>
<protein>
    <submittedName>
        <fullName evidence="1">Uncharacterized protein</fullName>
    </submittedName>
</protein>
<dbReference type="RefSeq" id="WP_074025267.1">
    <property type="nucleotide sequence ID" value="NZ_CAWNAG010000178.1"/>
</dbReference>
<gene>
    <name evidence="1" type="ORF">Xedl_03777</name>
</gene>
<reference evidence="1 2" key="1">
    <citation type="submission" date="2016-09" db="EMBL/GenBank/DDBJ databases">
        <title>Xenorhabdus thuongxuanensis sp. nov. and Xenorhabdus eapokensis sp. nov., isolated from Steinernema species.</title>
        <authorList>
            <person name="Kaempfer P."/>
            <person name="Tobias N.J."/>
            <person name="Phan Ke L."/>
            <person name="Bode H.B."/>
            <person name="Glaeser S.P."/>
        </authorList>
    </citation>
    <scope>NUCLEOTIDE SEQUENCE [LARGE SCALE GENOMIC DNA]</scope>
    <source>
        <strain evidence="1 2">DL20</strain>
    </source>
</reference>
<comment type="caution">
    <text evidence="1">The sequence shown here is derived from an EMBL/GenBank/DDBJ whole genome shotgun (WGS) entry which is preliminary data.</text>
</comment>
<dbReference type="Proteomes" id="UP000186268">
    <property type="component" value="Unassembled WGS sequence"/>
</dbReference>
<accession>A0A1Q5TEZ6</accession>
<dbReference type="OrthoDB" id="9888632at2"/>
<sequence length="101" mass="12313">MSYFERINRFIEYERGQGRHWRKKSMTQLYYSRSMTGGLLYEYPILWIMTNQSGYLRRVVYEVSHNMGFCLYNNSIWFEYNVNHNASNMLPAVDSIRQFWG</sequence>
<keyword evidence="2" id="KW-1185">Reference proteome</keyword>
<evidence type="ECO:0000313" key="1">
    <source>
        <dbReference type="EMBL" id="OKO98813.1"/>
    </source>
</evidence>
<organism evidence="1 2">
    <name type="scientific">Xenorhabdus eapokensis</name>
    <dbReference type="NCBI Taxonomy" id="1873482"/>
    <lineage>
        <taxon>Bacteria</taxon>
        <taxon>Pseudomonadati</taxon>
        <taxon>Pseudomonadota</taxon>
        <taxon>Gammaproteobacteria</taxon>
        <taxon>Enterobacterales</taxon>
        <taxon>Morganellaceae</taxon>
        <taxon>Xenorhabdus</taxon>
    </lineage>
</organism>
<evidence type="ECO:0000313" key="2">
    <source>
        <dbReference type="Proteomes" id="UP000186268"/>
    </source>
</evidence>
<dbReference type="AlphaFoldDB" id="A0A1Q5TEZ6"/>
<proteinExistence type="predicted"/>
<dbReference type="EMBL" id="MKGQ01000068">
    <property type="protein sequence ID" value="OKO98813.1"/>
    <property type="molecule type" value="Genomic_DNA"/>
</dbReference>